<accession>A0A8X7CQW4</accession>
<organism evidence="2 3">
    <name type="scientific">Trichonephila inaurata madagascariensis</name>
    <dbReference type="NCBI Taxonomy" id="2747483"/>
    <lineage>
        <taxon>Eukaryota</taxon>
        <taxon>Metazoa</taxon>
        <taxon>Ecdysozoa</taxon>
        <taxon>Arthropoda</taxon>
        <taxon>Chelicerata</taxon>
        <taxon>Arachnida</taxon>
        <taxon>Araneae</taxon>
        <taxon>Araneomorphae</taxon>
        <taxon>Entelegynae</taxon>
        <taxon>Araneoidea</taxon>
        <taxon>Nephilidae</taxon>
        <taxon>Trichonephila</taxon>
        <taxon>Trichonephila inaurata</taxon>
    </lineage>
</organism>
<dbReference type="EMBL" id="BMAV01021053">
    <property type="protein sequence ID" value="GFY74975.1"/>
    <property type="molecule type" value="Genomic_DNA"/>
</dbReference>
<name>A0A8X7CQW4_9ARAC</name>
<feature type="compositionally biased region" description="Low complexity" evidence="1">
    <location>
        <begin position="55"/>
        <end position="69"/>
    </location>
</feature>
<evidence type="ECO:0000313" key="3">
    <source>
        <dbReference type="Proteomes" id="UP000886998"/>
    </source>
</evidence>
<dbReference type="AlphaFoldDB" id="A0A8X7CQW4"/>
<feature type="region of interest" description="Disordered" evidence="1">
    <location>
        <begin position="50"/>
        <end position="90"/>
    </location>
</feature>
<comment type="caution">
    <text evidence="2">The sequence shown here is derived from an EMBL/GenBank/DDBJ whole genome shotgun (WGS) entry which is preliminary data.</text>
</comment>
<feature type="compositionally biased region" description="Polar residues" evidence="1">
    <location>
        <begin position="81"/>
        <end position="90"/>
    </location>
</feature>
<gene>
    <name evidence="2" type="ORF">TNIN_306021</name>
</gene>
<sequence length="90" mass="9617">MKGSFANIATPTDMHLSAKMNAVPTMRPTSNATTLNRFIFHIISPESPFQKICPDDGSSSPPGSTHPGTNYPCSAALKQPLHSSSETMAR</sequence>
<reference evidence="2" key="1">
    <citation type="submission" date="2020-08" db="EMBL/GenBank/DDBJ databases">
        <title>Multicomponent nature underlies the extraordinary mechanical properties of spider dragline silk.</title>
        <authorList>
            <person name="Kono N."/>
            <person name="Nakamura H."/>
            <person name="Mori M."/>
            <person name="Yoshida Y."/>
            <person name="Ohtoshi R."/>
            <person name="Malay A.D."/>
            <person name="Moran D.A.P."/>
            <person name="Tomita M."/>
            <person name="Numata K."/>
            <person name="Arakawa K."/>
        </authorList>
    </citation>
    <scope>NUCLEOTIDE SEQUENCE</scope>
</reference>
<evidence type="ECO:0000256" key="1">
    <source>
        <dbReference type="SAM" id="MobiDB-lite"/>
    </source>
</evidence>
<evidence type="ECO:0000313" key="2">
    <source>
        <dbReference type="EMBL" id="GFY74975.1"/>
    </source>
</evidence>
<proteinExistence type="predicted"/>
<protein>
    <submittedName>
        <fullName evidence="2">Uncharacterized protein</fullName>
    </submittedName>
</protein>
<dbReference type="Proteomes" id="UP000886998">
    <property type="component" value="Unassembled WGS sequence"/>
</dbReference>
<keyword evidence="3" id="KW-1185">Reference proteome</keyword>